<evidence type="ECO:0000256" key="1">
    <source>
        <dbReference type="ARBA" id="ARBA00003701"/>
    </source>
</evidence>
<accession>A0A7R8ZUH5</accession>
<dbReference type="GO" id="GO:0004364">
    <property type="term" value="F:glutathione transferase activity"/>
    <property type="evidence" value="ECO:0007669"/>
    <property type="project" value="UniProtKB-EC"/>
</dbReference>
<dbReference type="InterPro" id="IPR036282">
    <property type="entry name" value="Glutathione-S-Trfase_C_sf"/>
</dbReference>
<proteinExistence type="inferred from homology"/>
<dbReference type="SUPFAM" id="SSF52833">
    <property type="entry name" value="Thioredoxin-like"/>
    <property type="match status" value="1"/>
</dbReference>
<dbReference type="OrthoDB" id="414243at2759"/>
<protein>
    <recommendedName>
        <fullName evidence="3">glutathione transferase</fullName>
        <ecNumber evidence="3">2.5.1.18</ecNumber>
    </recommendedName>
</protein>
<dbReference type="InterPro" id="IPR050213">
    <property type="entry name" value="GST_superfamily"/>
</dbReference>
<dbReference type="PROSITE" id="PS50404">
    <property type="entry name" value="GST_NTER"/>
    <property type="match status" value="1"/>
</dbReference>
<dbReference type="SFLD" id="SFLDS00019">
    <property type="entry name" value="Glutathione_Transferase_(cytos"/>
    <property type="match status" value="1"/>
</dbReference>
<reference evidence="6" key="1">
    <citation type="submission" date="2020-11" db="EMBL/GenBank/DDBJ databases">
        <authorList>
            <person name="Tran Van P."/>
        </authorList>
    </citation>
    <scope>NUCLEOTIDE SEQUENCE</scope>
</reference>
<dbReference type="PANTHER" id="PTHR11571">
    <property type="entry name" value="GLUTATHIONE S-TRANSFERASE"/>
    <property type="match status" value="1"/>
</dbReference>
<dbReference type="EC" id="2.5.1.18" evidence="3"/>
<evidence type="ECO:0000256" key="2">
    <source>
        <dbReference type="ARBA" id="ARBA00005861"/>
    </source>
</evidence>
<dbReference type="InterPro" id="IPR004045">
    <property type="entry name" value="Glutathione_S-Trfase_N"/>
</dbReference>
<dbReference type="PROSITE" id="PS50405">
    <property type="entry name" value="GST_CTER"/>
    <property type="match status" value="1"/>
</dbReference>
<organism evidence="6">
    <name type="scientific">Cyprideis torosa</name>
    <dbReference type="NCBI Taxonomy" id="163714"/>
    <lineage>
        <taxon>Eukaryota</taxon>
        <taxon>Metazoa</taxon>
        <taxon>Ecdysozoa</taxon>
        <taxon>Arthropoda</taxon>
        <taxon>Crustacea</taxon>
        <taxon>Oligostraca</taxon>
        <taxon>Ostracoda</taxon>
        <taxon>Podocopa</taxon>
        <taxon>Podocopida</taxon>
        <taxon>Cytherocopina</taxon>
        <taxon>Cytheroidea</taxon>
        <taxon>Cytherideidae</taxon>
        <taxon>Cyprideis</taxon>
    </lineage>
</organism>
<dbReference type="EMBL" id="OB664508">
    <property type="protein sequence ID" value="CAD7232316.1"/>
    <property type="molecule type" value="Genomic_DNA"/>
</dbReference>
<evidence type="ECO:0000313" key="6">
    <source>
        <dbReference type="EMBL" id="CAD7232316.1"/>
    </source>
</evidence>
<dbReference type="AlphaFoldDB" id="A0A7R8ZUH5"/>
<evidence type="ECO:0000256" key="5">
    <source>
        <dbReference type="ARBA" id="ARBA00047960"/>
    </source>
</evidence>
<dbReference type="GO" id="GO:0006749">
    <property type="term" value="P:glutathione metabolic process"/>
    <property type="evidence" value="ECO:0007669"/>
    <property type="project" value="TreeGrafter"/>
</dbReference>
<dbReference type="InterPro" id="IPR004046">
    <property type="entry name" value="GST_C"/>
</dbReference>
<feature type="non-terminal residue" evidence="6">
    <location>
        <position position="1"/>
    </location>
</feature>
<keyword evidence="4" id="KW-0808">Transferase</keyword>
<comment type="similarity">
    <text evidence="2">Belongs to the GST superfamily. Mu family.</text>
</comment>
<sequence length="456" mass="51351">MAPLRLGYWQMRGWANPIQFMLEVAEIPYEVKRYPCTLEGVEWKKDKFNLGLDFPNIPYIIDGDVRLTESLAIMRYIGRKANMVGTTEEEMQLADESCYRAVDLRDELARVLYYEWNESGKAKFLSAEARLGLPGFLKLFDKFLENKKYLAGEHITFADFHLYETLMWCEMLFPDSTDGYPNVTALRERIHNLPAMHRLRKSDSFLFLFYKSVVGANNDEGNKLLNIPGSVPVLEESDEAVNVTNVDVSIAIASDETIITIGLRHRNRAQTLLCDYGTGNSVSLWKEEGSQTEFLQSFQEAERALLRGDNVKLFMLPSDCFAFSNIIYGVIAQRIQLSTTEDVISALQEGKRLNFIAKYFECREPAGANATGGSRITGNDVLYGKGPKISQARDVVVKKKELENVKELACTVRNASEECAVNELQPHNHPPNPATVEVAVGIDKALEEASQGHDPP</sequence>
<dbReference type="InterPro" id="IPR010987">
    <property type="entry name" value="Glutathione-S-Trfase_C-like"/>
</dbReference>
<comment type="function">
    <text evidence="1">Conjugation of reduced glutathione to a wide number of exogenous and endogenous hydrophobic electrophiles.</text>
</comment>
<dbReference type="SFLD" id="SFLDG00363">
    <property type="entry name" value="AMPS_(cytGST):_Alpha-__Mu-__Pi"/>
    <property type="match status" value="1"/>
</dbReference>
<dbReference type="Gene3D" id="1.20.1050.130">
    <property type="match status" value="1"/>
</dbReference>
<comment type="catalytic activity">
    <reaction evidence="5">
        <text>RX + glutathione = an S-substituted glutathione + a halide anion + H(+)</text>
        <dbReference type="Rhea" id="RHEA:16437"/>
        <dbReference type="ChEBI" id="CHEBI:15378"/>
        <dbReference type="ChEBI" id="CHEBI:16042"/>
        <dbReference type="ChEBI" id="CHEBI:17792"/>
        <dbReference type="ChEBI" id="CHEBI:57925"/>
        <dbReference type="ChEBI" id="CHEBI:90779"/>
        <dbReference type="EC" id="2.5.1.18"/>
    </reaction>
</comment>
<name>A0A7R8ZUH5_9CRUS</name>
<dbReference type="InterPro" id="IPR040079">
    <property type="entry name" value="Glutathione_S-Trfase"/>
</dbReference>
<evidence type="ECO:0000256" key="4">
    <source>
        <dbReference type="ARBA" id="ARBA00022679"/>
    </source>
</evidence>
<dbReference type="Pfam" id="PF02798">
    <property type="entry name" value="GST_N"/>
    <property type="match status" value="1"/>
</dbReference>
<gene>
    <name evidence="6" type="ORF">CTOB1V02_LOCUS10152</name>
</gene>
<dbReference type="PANTHER" id="PTHR11571:SF222">
    <property type="entry name" value="GLUTATHIONE TRANSFERASE"/>
    <property type="match status" value="1"/>
</dbReference>
<dbReference type="SUPFAM" id="SSF47616">
    <property type="entry name" value="GST C-terminal domain-like"/>
    <property type="match status" value="1"/>
</dbReference>
<dbReference type="SFLD" id="SFLDG01205">
    <property type="entry name" value="AMPS.1"/>
    <property type="match status" value="1"/>
</dbReference>
<dbReference type="InterPro" id="IPR036249">
    <property type="entry name" value="Thioredoxin-like_sf"/>
</dbReference>
<evidence type="ECO:0000256" key="3">
    <source>
        <dbReference type="ARBA" id="ARBA00012452"/>
    </source>
</evidence>
<dbReference type="Pfam" id="PF14497">
    <property type="entry name" value="GST_C_3"/>
    <property type="match status" value="1"/>
</dbReference>